<dbReference type="InterPro" id="IPR016439">
    <property type="entry name" value="Lag1/Lac1-like"/>
</dbReference>
<evidence type="ECO:0000256" key="7">
    <source>
        <dbReference type="SAM" id="Phobius"/>
    </source>
</evidence>
<evidence type="ECO:0000313" key="10">
    <source>
        <dbReference type="Proteomes" id="UP001146120"/>
    </source>
</evidence>
<evidence type="ECO:0000256" key="1">
    <source>
        <dbReference type="ARBA" id="ARBA00004141"/>
    </source>
</evidence>
<dbReference type="GO" id="GO:0005783">
    <property type="term" value="C:endoplasmic reticulum"/>
    <property type="evidence" value="ECO:0007669"/>
    <property type="project" value="TreeGrafter"/>
</dbReference>
<organism evidence="9 10">
    <name type="scientific">Lagenidium giganteum</name>
    <dbReference type="NCBI Taxonomy" id="4803"/>
    <lineage>
        <taxon>Eukaryota</taxon>
        <taxon>Sar</taxon>
        <taxon>Stramenopiles</taxon>
        <taxon>Oomycota</taxon>
        <taxon>Peronosporomycetes</taxon>
        <taxon>Pythiales</taxon>
        <taxon>Pythiaceae</taxon>
    </lineage>
</organism>
<feature type="transmembrane region" description="Helical" evidence="7">
    <location>
        <begin position="12"/>
        <end position="31"/>
    </location>
</feature>
<reference evidence="9" key="1">
    <citation type="submission" date="2022-11" db="EMBL/GenBank/DDBJ databases">
        <authorList>
            <person name="Morgan W.R."/>
            <person name="Tartar A."/>
        </authorList>
    </citation>
    <scope>NUCLEOTIDE SEQUENCE</scope>
    <source>
        <strain evidence="9">ARSEF 373</strain>
    </source>
</reference>
<dbReference type="GO" id="GO:0016020">
    <property type="term" value="C:membrane"/>
    <property type="evidence" value="ECO:0007669"/>
    <property type="project" value="UniProtKB-SubCell"/>
</dbReference>
<proteinExistence type="predicted"/>
<evidence type="ECO:0000259" key="8">
    <source>
        <dbReference type="PROSITE" id="PS50922"/>
    </source>
</evidence>
<evidence type="ECO:0000256" key="6">
    <source>
        <dbReference type="SAM" id="MobiDB-lite"/>
    </source>
</evidence>
<feature type="transmembrane region" description="Helical" evidence="7">
    <location>
        <begin position="173"/>
        <end position="197"/>
    </location>
</feature>
<evidence type="ECO:0000256" key="3">
    <source>
        <dbReference type="ARBA" id="ARBA00022989"/>
    </source>
</evidence>
<keyword evidence="2 5" id="KW-0812">Transmembrane</keyword>
<dbReference type="GO" id="GO:0046513">
    <property type="term" value="P:ceramide biosynthetic process"/>
    <property type="evidence" value="ECO:0007669"/>
    <property type="project" value="InterPro"/>
</dbReference>
<evidence type="ECO:0000256" key="2">
    <source>
        <dbReference type="ARBA" id="ARBA00022692"/>
    </source>
</evidence>
<dbReference type="GO" id="GO:0050291">
    <property type="term" value="F:sphingosine N-acyltransferase activity"/>
    <property type="evidence" value="ECO:0007669"/>
    <property type="project" value="InterPro"/>
</dbReference>
<dbReference type="AlphaFoldDB" id="A0AAV2ZDS9"/>
<dbReference type="PROSITE" id="PS50922">
    <property type="entry name" value="TLC"/>
    <property type="match status" value="1"/>
</dbReference>
<evidence type="ECO:0000256" key="5">
    <source>
        <dbReference type="PROSITE-ProRule" id="PRU00205"/>
    </source>
</evidence>
<feature type="transmembrane region" description="Helical" evidence="7">
    <location>
        <begin position="37"/>
        <end position="59"/>
    </location>
</feature>
<feature type="compositionally biased region" description="Polar residues" evidence="6">
    <location>
        <begin position="467"/>
        <end position="478"/>
    </location>
</feature>
<feature type="domain" description="TLC" evidence="8">
    <location>
        <begin position="82"/>
        <end position="311"/>
    </location>
</feature>
<keyword evidence="3 7" id="KW-1133">Transmembrane helix</keyword>
<sequence length="686" mass="76928">MAKGVPKPNKYADGLLMTLLTVEVGVIIHTLRNDLQLLGLLAALIVVVAVAVNVTKLCFRVGGGWFSRTYLKHLGNPLKKRTTMKKWCDQSWQLVIHTSMAVFEFMVMKDETWWQDTRTLWNQGSSTGVFPEQKFSTKLLYLTQLAIWIYTAFSCKFLEEIRKDYLVMMSHHVVTIALVTWSYAVGFLPIGVLVLFLHDLSDIPLDMLKMANYMKLEGLRGFLVCEILYVILLVDWSYFRIYLYPAKLIRTAFIENRLASMTVEDAYDFTNLFPNPGPPSWFLFNVLLITLYFLHVWWGFLIFRLLFGIMNKGAHEAGKDEYEGNSLARKASEELVGREQRSASSPHPLLSLVVIKHNRTVCNGVGGAMSISEVNIVKALEKILPPLDADLVTIKIVLSNLAKVLEVDVEDLKPHKNEIKGLITERIHLCKGGSADNADDDGDKENIEEEDEDEEVVQRGVKRSRSTKVNARKSNNIIVSDEEDDDAESEEQYEEVDSEDEKPKKKTRSKQSKKNKPTKRSQKSSPPAKKPKAEKAVDPPGLTALKEYARLAGVMGPAMYRKLREASSTSEAEEIIRDKLDAAGYSIAGPHPKKQELDALKQRKARERELDGIDTSLIIESGRRRRGAAPTSFVTHNAVEDDDDEDNNSTNGDAADDAGNGAASESEDAESDAASEASFQFDEESD</sequence>
<dbReference type="PANTHER" id="PTHR12560">
    <property type="entry name" value="LONGEVITY ASSURANCE FACTOR 1 LAG1"/>
    <property type="match status" value="1"/>
</dbReference>
<name>A0AAV2ZDS9_9STRA</name>
<dbReference type="Pfam" id="PF03798">
    <property type="entry name" value="TRAM_LAG1_CLN8"/>
    <property type="match status" value="1"/>
</dbReference>
<gene>
    <name evidence="9" type="ORF">N0F65_011677</name>
</gene>
<dbReference type="InterPro" id="IPR006634">
    <property type="entry name" value="TLC-dom"/>
</dbReference>
<feature type="compositionally biased region" description="Basic residues" evidence="6">
    <location>
        <begin position="504"/>
        <end position="522"/>
    </location>
</feature>
<comment type="caution">
    <text evidence="9">The sequence shown here is derived from an EMBL/GenBank/DDBJ whole genome shotgun (WGS) entry which is preliminary data.</text>
</comment>
<reference evidence="9" key="2">
    <citation type="journal article" date="2023" name="Microbiol Resour">
        <title>Decontamination and Annotation of the Draft Genome Sequence of the Oomycete Lagenidium giganteum ARSEF 373.</title>
        <authorList>
            <person name="Morgan W.R."/>
            <person name="Tartar A."/>
        </authorList>
    </citation>
    <scope>NUCLEOTIDE SEQUENCE</scope>
    <source>
        <strain evidence="9">ARSEF 373</strain>
    </source>
</reference>
<dbReference type="PANTHER" id="PTHR12560:SF67">
    <property type="entry name" value="TLC DOMAIN-CONTAINING PROTEIN"/>
    <property type="match status" value="1"/>
</dbReference>
<feature type="region of interest" description="Disordered" evidence="6">
    <location>
        <begin position="432"/>
        <end position="542"/>
    </location>
</feature>
<keyword evidence="4 5" id="KW-0472">Membrane</keyword>
<feature type="compositionally biased region" description="Low complexity" evidence="6">
    <location>
        <begin position="648"/>
        <end position="664"/>
    </location>
</feature>
<evidence type="ECO:0000313" key="9">
    <source>
        <dbReference type="EMBL" id="DBA03318.1"/>
    </source>
</evidence>
<dbReference type="SMART" id="SM00724">
    <property type="entry name" value="TLC"/>
    <property type="match status" value="1"/>
</dbReference>
<evidence type="ECO:0000256" key="4">
    <source>
        <dbReference type="ARBA" id="ARBA00023136"/>
    </source>
</evidence>
<accession>A0AAV2ZDS9</accession>
<dbReference type="EMBL" id="DAKRPA010000021">
    <property type="protein sequence ID" value="DBA03318.1"/>
    <property type="molecule type" value="Genomic_DNA"/>
</dbReference>
<feature type="transmembrane region" description="Helical" evidence="7">
    <location>
        <begin position="218"/>
        <end position="239"/>
    </location>
</feature>
<feature type="transmembrane region" description="Helical" evidence="7">
    <location>
        <begin position="281"/>
        <end position="303"/>
    </location>
</feature>
<protein>
    <recommendedName>
        <fullName evidence="8">TLC domain-containing protein</fullName>
    </recommendedName>
</protein>
<comment type="subcellular location">
    <subcellularLocation>
        <location evidence="1">Membrane</location>
        <topology evidence="1">Multi-pass membrane protein</topology>
    </subcellularLocation>
</comment>
<feature type="region of interest" description="Disordered" evidence="6">
    <location>
        <begin position="609"/>
        <end position="686"/>
    </location>
</feature>
<dbReference type="Proteomes" id="UP001146120">
    <property type="component" value="Unassembled WGS sequence"/>
</dbReference>
<keyword evidence="10" id="KW-1185">Reference proteome</keyword>
<feature type="compositionally biased region" description="Acidic residues" evidence="6">
    <location>
        <begin position="480"/>
        <end position="500"/>
    </location>
</feature>
<feature type="compositionally biased region" description="Acidic residues" evidence="6">
    <location>
        <begin position="437"/>
        <end position="455"/>
    </location>
</feature>